<sequence length="186" mass="21586">MKDLTDALYEFSDLFQRIGVPYVVMGGLAVRLYGLPRPTYDLDYTILLSRGQLPDLYDRAEELGYTVAPPYRAGWIDEVAGLPLVKFGLYVQGKIIDIDVFLAETDYQREVLARRRREEVEEHSVWVVSPEDLILLKALANPPRDRLDIGDVRFMQGNLDETYLRQWAGRLQIADRFEEIWRETAM</sequence>
<evidence type="ECO:0000313" key="1">
    <source>
        <dbReference type="EMBL" id="HEN16906.1"/>
    </source>
</evidence>
<organism evidence="1">
    <name type="scientific">Schlesneria paludicola</name>
    <dbReference type="NCBI Taxonomy" id="360056"/>
    <lineage>
        <taxon>Bacteria</taxon>
        <taxon>Pseudomonadati</taxon>
        <taxon>Planctomycetota</taxon>
        <taxon>Planctomycetia</taxon>
        <taxon>Planctomycetales</taxon>
        <taxon>Planctomycetaceae</taxon>
        <taxon>Schlesneria</taxon>
    </lineage>
</organism>
<dbReference type="Gene3D" id="3.30.460.40">
    <property type="match status" value="1"/>
</dbReference>
<dbReference type="EMBL" id="DSOK01000431">
    <property type="protein sequence ID" value="HEN16906.1"/>
    <property type="molecule type" value="Genomic_DNA"/>
</dbReference>
<dbReference type="InterPro" id="IPR043519">
    <property type="entry name" value="NT_sf"/>
</dbReference>
<evidence type="ECO:0008006" key="2">
    <source>
        <dbReference type="Google" id="ProtNLM"/>
    </source>
</evidence>
<dbReference type="AlphaFoldDB" id="A0A7C2K007"/>
<comment type="caution">
    <text evidence="1">The sequence shown here is derived from an EMBL/GenBank/DDBJ whole genome shotgun (WGS) entry which is preliminary data.</text>
</comment>
<accession>A0A7C2K007</accession>
<gene>
    <name evidence="1" type="ORF">ENQ76_15710</name>
</gene>
<dbReference type="SUPFAM" id="SSF81301">
    <property type="entry name" value="Nucleotidyltransferase"/>
    <property type="match status" value="1"/>
</dbReference>
<reference evidence="1" key="1">
    <citation type="journal article" date="2020" name="mSystems">
        <title>Genome- and Community-Level Interaction Insights into Carbon Utilization and Element Cycling Functions of Hydrothermarchaeota in Hydrothermal Sediment.</title>
        <authorList>
            <person name="Zhou Z."/>
            <person name="Liu Y."/>
            <person name="Xu W."/>
            <person name="Pan J."/>
            <person name="Luo Z.H."/>
            <person name="Li M."/>
        </authorList>
    </citation>
    <scope>NUCLEOTIDE SEQUENCE [LARGE SCALE GENOMIC DNA]</scope>
    <source>
        <strain evidence="1">SpSt-339</strain>
    </source>
</reference>
<name>A0A7C2K007_9PLAN</name>
<proteinExistence type="predicted"/>
<protein>
    <recommendedName>
        <fullName evidence="2">Nucleotidyltransferase family protein</fullName>
    </recommendedName>
</protein>